<dbReference type="AlphaFoldDB" id="A0A6J4J0G2"/>
<dbReference type="EMBL" id="CADCTP010000236">
    <property type="protein sequence ID" value="CAA9264948.1"/>
    <property type="molecule type" value="Genomic_DNA"/>
</dbReference>
<dbReference type="Pfam" id="PF07931">
    <property type="entry name" value="CPT"/>
    <property type="match status" value="1"/>
</dbReference>
<feature type="binding site" evidence="2">
    <location>
        <begin position="7"/>
        <end position="14"/>
    </location>
    <ligand>
        <name>ATP</name>
        <dbReference type="ChEBI" id="CHEBI:30616"/>
    </ligand>
</feature>
<feature type="active site" evidence="1">
    <location>
        <position position="34"/>
    </location>
</feature>
<dbReference type="SUPFAM" id="SSF52540">
    <property type="entry name" value="P-loop containing nucleoside triphosphate hydrolases"/>
    <property type="match status" value="1"/>
</dbReference>
<dbReference type="GO" id="GO:0005524">
    <property type="term" value="F:ATP binding"/>
    <property type="evidence" value="ECO:0007669"/>
    <property type="project" value="InterPro"/>
</dbReference>
<accession>A0A6J4J0G2</accession>
<dbReference type="GO" id="GO:0016740">
    <property type="term" value="F:transferase activity"/>
    <property type="evidence" value="ECO:0007669"/>
    <property type="project" value="InterPro"/>
</dbReference>
<gene>
    <name evidence="3" type="ORF">AVDCRST_MAG41-2595</name>
</gene>
<name>A0A6J4J0G2_9ACTN</name>
<evidence type="ECO:0000313" key="3">
    <source>
        <dbReference type="EMBL" id="CAA9264948.1"/>
    </source>
</evidence>
<evidence type="ECO:0008006" key="4">
    <source>
        <dbReference type="Google" id="ProtNLM"/>
    </source>
</evidence>
<evidence type="ECO:0000256" key="1">
    <source>
        <dbReference type="PIRSR" id="PIRSR007531-1"/>
    </source>
</evidence>
<dbReference type="Gene3D" id="3.40.50.300">
    <property type="entry name" value="P-loop containing nucleotide triphosphate hydrolases"/>
    <property type="match status" value="1"/>
</dbReference>
<sequence length="193" mass="19854">MIVLLNGTSSAGKTSLAKALQRRWPGPLLAIGIDTVVFALPGRWLDPPGWHEVFVYTGSGDGLRITPGPLGDRLAAGLHRSVAALAGEGFDVVVDHVLLSAGWVADAAAAWAGHPVLSVGVRCPLAEVVRREATRGDRTLGQARAQFVPVHAHAGYDLEVDTSTGDPDACADLVLAAAAGPPAPTRLGALLPA</sequence>
<evidence type="ECO:0000256" key="2">
    <source>
        <dbReference type="PIRSR" id="PIRSR007531-2"/>
    </source>
</evidence>
<dbReference type="InterPro" id="IPR012853">
    <property type="entry name" value="CPT"/>
</dbReference>
<dbReference type="PIRSF" id="PIRSF007531">
    <property type="entry name" value="CPT"/>
    <property type="match status" value="1"/>
</dbReference>
<organism evidence="3">
    <name type="scientific">uncultured Mycobacteriales bacterium</name>
    <dbReference type="NCBI Taxonomy" id="581187"/>
    <lineage>
        <taxon>Bacteria</taxon>
        <taxon>Bacillati</taxon>
        <taxon>Actinomycetota</taxon>
        <taxon>Actinomycetes</taxon>
        <taxon>Mycobacteriales</taxon>
        <taxon>environmental samples</taxon>
    </lineage>
</organism>
<protein>
    <recommendedName>
        <fullName evidence="4">Chloramphenicol 3-O phosphotransferase</fullName>
    </recommendedName>
</protein>
<dbReference type="InterPro" id="IPR027417">
    <property type="entry name" value="P-loop_NTPase"/>
</dbReference>
<proteinExistence type="predicted"/>
<reference evidence="3" key="1">
    <citation type="submission" date="2020-02" db="EMBL/GenBank/DDBJ databases">
        <authorList>
            <person name="Meier V. D."/>
        </authorList>
    </citation>
    <scope>NUCLEOTIDE SEQUENCE</scope>
    <source>
        <strain evidence="3">AVDCRST_MAG41</strain>
    </source>
</reference>